<dbReference type="AlphaFoldDB" id="A0A7Y4DUC2"/>
<evidence type="ECO:0000313" key="2">
    <source>
        <dbReference type="Proteomes" id="UP000525336"/>
    </source>
</evidence>
<organism evidence="1 2">
    <name type="scientific">Vibrio chagasii</name>
    <dbReference type="NCBI Taxonomy" id="170679"/>
    <lineage>
        <taxon>Bacteria</taxon>
        <taxon>Pseudomonadati</taxon>
        <taxon>Pseudomonadota</taxon>
        <taxon>Gammaproteobacteria</taxon>
        <taxon>Vibrionales</taxon>
        <taxon>Vibrionaceae</taxon>
        <taxon>Vibrio</taxon>
    </lineage>
</organism>
<gene>
    <name evidence="1" type="ORF">F0245_24880</name>
</gene>
<comment type="caution">
    <text evidence="1">The sequence shown here is derived from an EMBL/GenBank/DDBJ whole genome shotgun (WGS) entry which is preliminary data.</text>
</comment>
<proteinExistence type="predicted"/>
<dbReference type="EMBL" id="VTXW01000069">
    <property type="protein sequence ID" value="NOH36518.1"/>
    <property type="molecule type" value="Genomic_DNA"/>
</dbReference>
<evidence type="ECO:0000313" key="1">
    <source>
        <dbReference type="EMBL" id="NOH36518.1"/>
    </source>
</evidence>
<accession>A0A7Y4DUC2</accession>
<reference evidence="1 2" key="1">
    <citation type="submission" date="2019-09" db="EMBL/GenBank/DDBJ databases">
        <title>Draft genome sequencing and comparative genomics of hatchery-associated Vibrios.</title>
        <authorList>
            <person name="Kehlet-Delgado H."/>
            <person name="Mueller R.S."/>
        </authorList>
    </citation>
    <scope>NUCLEOTIDE SEQUENCE [LARGE SCALE GENOMIC DNA]</scope>
    <source>
        <strain evidence="1 2">00-90-10</strain>
    </source>
</reference>
<name>A0A7Y4DUC2_9VIBR</name>
<protein>
    <submittedName>
        <fullName evidence="1">Uncharacterized protein</fullName>
    </submittedName>
</protein>
<dbReference type="Proteomes" id="UP000525336">
    <property type="component" value="Unassembled WGS sequence"/>
</dbReference>
<dbReference type="RefSeq" id="WP_171369609.1">
    <property type="nucleotide sequence ID" value="NZ_VTXW01000069.1"/>
</dbReference>
<sequence>MTKVTLYLLPRGNTHHAHPDFYKFIGSTYKKELELPSELIQKGVILTFGDGEDSYHVCIQEIHYLVNEAITEVLCSYCNNDFNEMGIFGKKEFFDAFITRLVADHWVVSDDN</sequence>